<reference evidence="4" key="1">
    <citation type="journal article" date="2019" name="Int. J. Syst. Evol. Microbiol.">
        <title>The Global Catalogue of Microorganisms (GCM) 10K type strain sequencing project: providing services to taxonomists for standard genome sequencing and annotation.</title>
        <authorList>
            <consortium name="The Broad Institute Genomics Platform"/>
            <consortium name="The Broad Institute Genome Sequencing Center for Infectious Disease"/>
            <person name="Wu L."/>
            <person name="Ma J."/>
        </authorList>
    </citation>
    <scope>NUCLEOTIDE SEQUENCE [LARGE SCALE GENOMIC DNA]</scope>
    <source>
        <strain evidence="4">JCM 30846</strain>
    </source>
</reference>
<evidence type="ECO:0000313" key="4">
    <source>
        <dbReference type="Proteomes" id="UP001499884"/>
    </source>
</evidence>
<feature type="compositionally biased region" description="Basic and acidic residues" evidence="1">
    <location>
        <begin position="343"/>
        <end position="352"/>
    </location>
</feature>
<organism evidence="3 4">
    <name type="scientific">Streptomyces tremellae</name>
    <dbReference type="NCBI Taxonomy" id="1124239"/>
    <lineage>
        <taxon>Bacteria</taxon>
        <taxon>Bacillati</taxon>
        <taxon>Actinomycetota</taxon>
        <taxon>Actinomycetes</taxon>
        <taxon>Kitasatosporales</taxon>
        <taxon>Streptomycetaceae</taxon>
        <taxon>Streptomyces</taxon>
    </lineage>
</organism>
<dbReference type="InterPro" id="IPR001279">
    <property type="entry name" value="Metallo-B-lactamas"/>
</dbReference>
<comment type="caution">
    <text evidence="3">The sequence shown here is derived from an EMBL/GenBank/DDBJ whole genome shotgun (WGS) entry which is preliminary data.</text>
</comment>
<dbReference type="EMBL" id="BAABEP010000018">
    <property type="protein sequence ID" value="GAA3731494.1"/>
    <property type="molecule type" value="Genomic_DNA"/>
</dbReference>
<gene>
    <name evidence="3" type="ORF">GCM10023082_31440</name>
</gene>
<keyword evidence="4" id="KW-1185">Reference proteome</keyword>
<feature type="region of interest" description="Disordered" evidence="1">
    <location>
        <begin position="328"/>
        <end position="352"/>
    </location>
</feature>
<dbReference type="SMART" id="SM00849">
    <property type="entry name" value="Lactamase_B"/>
    <property type="match status" value="1"/>
</dbReference>
<dbReference type="InterPro" id="IPR050855">
    <property type="entry name" value="NDM-1-like"/>
</dbReference>
<dbReference type="Gene3D" id="3.60.15.10">
    <property type="entry name" value="Ribonuclease Z/Hydroxyacylglutathione hydrolase-like"/>
    <property type="match status" value="1"/>
</dbReference>
<evidence type="ECO:0000256" key="1">
    <source>
        <dbReference type="SAM" id="MobiDB-lite"/>
    </source>
</evidence>
<proteinExistence type="predicted"/>
<dbReference type="Pfam" id="PF00753">
    <property type="entry name" value="Lactamase_B"/>
    <property type="match status" value="1"/>
</dbReference>
<evidence type="ECO:0000259" key="2">
    <source>
        <dbReference type="SMART" id="SM00849"/>
    </source>
</evidence>
<dbReference type="PANTHER" id="PTHR42951:SF17">
    <property type="entry name" value="METALLO-BETA-LACTAMASE DOMAIN-CONTAINING PROTEIN"/>
    <property type="match status" value="1"/>
</dbReference>
<dbReference type="InterPro" id="IPR036866">
    <property type="entry name" value="RibonucZ/Hydroxyglut_hydro"/>
</dbReference>
<name>A0ABP7F6W9_9ACTN</name>
<feature type="domain" description="Metallo-beta-lactamase" evidence="2">
    <location>
        <begin position="34"/>
        <end position="248"/>
    </location>
</feature>
<dbReference type="PANTHER" id="PTHR42951">
    <property type="entry name" value="METALLO-BETA-LACTAMASE DOMAIN-CONTAINING"/>
    <property type="match status" value="1"/>
</dbReference>
<dbReference type="Proteomes" id="UP001499884">
    <property type="component" value="Unassembled WGS sequence"/>
</dbReference>
<dbReference type="RefSeq" id="WP_345646941.1">
    <property type="nucleotide sequence ID" value="NZ_BAABEP010000018.1"/>
</dbReference>
<protein>
    <submittedName>
        <fullName evidence="3">MBL fold metallo-hydrolase</fullName>
    </submittedName>
</protein>
<feature type="compositionally biased region" description="Polar residues" evidence="1">
    <location>
        <begin position="328"/>
        <end position="339"/>
    </location>
</feature>
<evidence type="ECO:0000313" key="3">
    <source>
        <dbReference type="EMBL" id="GAA3731494.1"/>
    </source>
</evidence>
<sequence>MAQVPPRDAAADVRELAPGLWLLRTPLPGHSTGSLNSYLITGGGRAAVVDTPWGTPDVIGAFADRIAATGTSPSAVGHVLVTHHHEDHSGAAGWLQEHSGSEVVMSARDHAVLRRRTGPDQGGYGAELGDWLDAVGADTGTRAYAFDQQRALGARLYALPRVRCAGDGDTVRVGDWCLDVVETPGHTPGHLCFVERRRGLVFAGDHVFRRRRGNAVARPPSVPRPVASYWQSMAKLLATGAGTVLPGHGEPFTDLAARAGELAGFRERKRAEVVGLAAEPATAWQVARRMRRRQRWEDLNGNARLAATGEALAYLLDARDAGLVTGTTSTPRLWTSTPTAVGPRDDRKEHRT</sequence>
<dbReference type="SUPFAM" id="SSF56281">
    <property type="entry name" value="Metallo-hydrolase/oxidoreductase"/>
    <property type="match status" value="1"/>
</dbReference>
<accession>A0ABP7F6W9</accession>